<evidence type="ECO:0000313" key="2">
    <source>
        <dbReference type="Proteomes" id="UP000694910"/>
    </source>
</evidence>
<gene>
    <name evidence="3" type="primary">LOC106801534</name>
</gene>
<reference evidence="3" key="1">
    <citation type="submission" date="2025-08" db="UniProtKB">
        <authorList>
            <consortium name="RefSeq"/>
        </authorList>
    </citation>
    <scope>IDENTIFICATION</scope>
</reference>
<evidence type="ECO:0000256" key="1">
    <source>
        <dbReference type="SAM" id="MobiDB-lite"/>
    </source>
</evidence>
<organism evidence="2 3">
    <name type="scientific">Ceratotherium simum simum</name>
    <name type="common">Southern white rhinoceros</name>
    <dbReference type="NCBI Taxonomy" id="73337"/>
    <lineage>
        <taxon>Eukaryota</taxon>
        <taxon>Metazoa</taxon>
        <taxon>Chordata</taxon>
        <taxon>Craniata</taxon>
        <taxon>Vertebrata</taxon>
        <taxon>Euteleostomi</taxon>
        <taxon>Mammalia</taxon>
        <taxon>Eutheria</taxon>
        <taxon>Laurasiatheria</taxon>
        <taxon>Perissodactyla</taxon>
        <taxon>Rhinocerotidae</taxon>
        <taxon>Ceratotherium</taxon>
    </lineage>
</organism>
<protein>
    <submittedName>
        <fullName evidence="3">Proline-rich protein 2-like</fullName>
    </submittedName>
</protein>
<evidence type="ECO:0000313" key="3">
    <source>
        <dbReference type="RefSeq" id="XP_014641508.1"/>
    </source>
</evidence>
<sequence length="383" mass="40395">MRWRLPHEVEEVSTPTRYHAHSSGVLRPGRRAGGTVQGGWPRSGTSTGAQRGCSCGQGHRGRAGREGPPPGHRVPRRAAPEEGCVPPGEDPGWRALAPQTRRLARCARAARTRAPPHHRAPPESSAGLRPRRAPLPLRMSQGGRRGAEGTQRPGAAATPRVAAWRGRGAPRSTPNDKGSRFNAEGPEGRPRAVAPHARHPRLSAGPSPGSGRRGASFTGVSVTAPPAVDTASAPASWAARRGGRPPLTPPSRDFPPSGAAHRLPSDPAVPGCACARRPARLRLRTAGRSSGAPPWPNRTPRYLAPPAGPPPRRPNGSADLERSKPLRTLSAALAPLSLGYAPSPQEAPRLHAMPIIHFFPRATSQQASDWLILGGSAADGRRR</sequence>
<feature type="compositionally biased region" description="Basic residues" evidence="1">
    <location>
        <begin position="102"/>
        <end position="119"/>
    </location>
</feature>
<name>A0ABM1CPM7_CERSS</name>
<dbReference type="RefSeq" id="XP_014641508.1">
    <property type="nucleotide sequence ID" value="XM_014786022.1"/>
</dbReference>
<keyword evidence="2" id="KW-1185">Reference proteome</keyword>
<feature type="compositionally biased region" description="Basic and acidic residues" evidence="1">
    <location>
        <begin position="1"/>
        <end position="10"/>
    </location>
</feature>
<dbReference type="GeneID" id="106801534"/>
<feature type="region of interest" description="Disordered" evidence="1">
    <location>
        <begin position="1"/>
        <end position="265"/>
    </location>
</feature>
<feature type="compositionally biased region" description="Low complexity" evidence="1">
    <location>
        <begin position="203"/>
        <end position="216"/>
    </location>
</feature>
<feature type="region of interest" description="Disordered" evidence="1">
    <location>
        <begin position="285"/>
        <end position="321"/>
    </location>
</feature>
<dbReference type="Proteomes" id="UP000694910">
    <property type="component" value="Unplaced"/>
</dbReference>
<accession>A0ABM1CPM7</accession>
<proteinExistence type="predicted"/>